<sequence>MNPNEIDGLFRALPIEITYADLNDRVRFYTESDLMKKGFVRTKTILGRRLAYCHSPRLENYVMLNVNALKRGEFNYREFWTRLGDRIIRVIIAPVKDRNNSLLGVVEIVEDLTEVVENPAEIKKRIMVL</sequence>
<accession>A0A7J3KFX8</accession>
<dbReference type="GO" id="GO:0016301">
    <property type="term" value="F:kinase activity"/>
    <property type="evidence" value="ECO:0007669"/>
    <property type="project" value="UniProtKB-KW"/>
</dbReference>
<comment type="caution">
    <text evidence="1">The sequence shown here is derived from an EMBL/GenBank/DDBJ whole genome shotgun (WGS) entry which is preliminary data.</text>
</comment>
<dbReference type="EMBL" id="DTBE01000096">
    <property type="protein sequence ID" value="HGQ59776.1"/>
    <property type="molecule type" value="Genomic_DNA"/>
</dbReference>
<dbReference type="Pfam" id="PF13596">
    <property type="entry name" value="PAS_10"/>
    <property type="match status" value="1"/>
</dbReference>
<gene>
    <name evidence="1" type="ORF">ENU09_03580</name>
</gene>
<keyword evidence="1" id="KW-0418">Kinase</keyword>
<organism evidence="1">
    <name type="scientific">Staphylothermus marinus</name>
    <dbReference type="NCBI Taxonomy" id="2280"/>
    <lineage>
        <taxon>Archaea</taxon>
        <taxon>Thermoproteota</taxon>
        <taxon>Thermoprotei</taxon>
        <taxon>Desulfurococcales</taxon>
        <taxon>Desulfurococcaceae</taxon>
        <taxon>Staphylothermus</taxon>
    </lineage>
</organism>
<keyword evidence="1" id="KW-0808">Transferase</keyword>
<dbReference type="Gene3D" id="3.30.450.20">
    <property type="entry name" value="PAS domain"/>
    <property type="match status" value="1"/>
</dbReference>
<protein>
    <submittedName>
        <fullName evidence="1">Histidine kinase</fullName>
    </submittedName>
</protein>
<evidence type="ECO:0000313" key="1">
    <source>
        <dbReference type="EMBL" id="HGQ59776.1"/>
    </source>
</evidence>
<proteinExistence type="predicted"/>
<name>A0A7J3KFX8_STAMA</name>
<dbReference type="InterPro" id="IPR035965">
    <property type="entry name" value="PAS-like_dom_sf"/>
</dbReference>
<dbReference type="AlphaFoldDB" id="A0A7J3KFX8"/>
<dbReference type="SUPFAM" id="SSF55785">
    <property type="entry name" value="PYP-like sensor domain (PAS domain)"/>
    <property type="match status" value="1"/>
</dbReference>
<reference evidence="1" key="1">
    <citation type="journal article" date="2020" name="mSystems">
        <title>Genome- and Community-Level Interaction Insights into Carbon Utilization and Element Cycling Functions of Hydrothermarchaeota in Hydrothermal Sediment.</title>
        <authorList>
            <person name="Zhou Z."/>
            <person name="Liu Y."/>
            <person name="Xu W."/>
            <person name="Pan J."/>
            <person name="Luo Z.H."/>
            <person name="Li M."/>
        </authorList>
    </citation>
    <scope>NUCLEOTIDE SEQUENCE [LARGE SCALE GENOMIC DNA]</scope>
    <source>
        <strain evidence="1">SpSt-638</strain>
    </source>
</reference>